<evidence type="ECO:0000313" key="2">
    <source>
        <dbReference type="Proteomes" id="UP001295684"/>
    </source>
</evidence>
<reference evidence="1" key="1">
    <citation type="submission" date="2023-07" db="EMBL/GenBank/DDBJ databases">
        <authorList>
            <consortium name="AG Swart"/>
            <person name="Singh M."/>
            <person name="Singh A."/>
            <person name="Seah K."/>
            <person name="Emmerich C."/>
        </authorList>
    </citation>
    <scope>NUCLEOTIDE SEQUENCE</scope>
    <source>
        <strain evidence="1">DP1</strain>
    </source>
</reference>
<dbReference type="AlphaFoldDB" id="A0AAD1UJB4"/>
<gene>
    <name evidence="1" type="ORF">ECRASSUSDP1_LOCUS9274</name>
</gene>
<accession>A0AAD1UJB4</accession>
<dbReference type="Proteomes" id="UP001295684">
    <property type="component" value="Unassembled WGS sequence"/>
</dbReference>
<comment type="caution">
    <text evidence="1">The sequence shown here is derived from an EMBL/GenBank/DDBJ whole genome shotgun (WGS) entry which is preliminary data.</text>
</comment>
<sequence length="192" mass="22491">MSQILISRRKIFAANFDTFEIPDKRSEEVAKLLILRCHHNRSPPTVARGGGPYCLHRGPRFPQFPQRKVQLQRKRFNTAENFYNPSLKNYIKYTLIAIKKSSNLYKRRFFTEEEFKKMMRIAYQSKTPKERRSKETCPAIPLRQNSPSSSNIKGIIISHILIPEWTGEIERNNLKALSSKVNKWLKLSIISI</sequence>
<protein>
    <submittedName>
        <fullName evidence="1">Uncharacterized protein</fullName>
    </submittedName>
</protein>
<evidence type="ECO:0000313" key="1">
    <source>
        <dbReference type="EMBL" id="CAI2367985.1"/>
    </source>
</evidence>
<name>A0AAD1UJB4_EUPCR</name>
<proteinExistence type="predicted"/>
<organism evidence="1 2">
    <name type="scientific">Euplotes crassus</name>
    <dbReference type="NCBI Taxonomy" id="5936"/>
    <lineage>
        <taxon>Eukaryota</taxon>
        <taxon>Sar</taxon>
        <taxon>Alveolata</taxon>
        <taxon>Ciliophora</taxon>
        <taxon>Intramacronucleata</taxon>
        <taxon>Spirotrichea</taxon>
        <taxon>Hypotrichia</taxon>
        <taxon>Euplotida</taxon>
        <taxon>Euplotidae</taxon>
        <taxon>Moneuplotes</taxon>
    </lineage>
</organism>
<dbReference type="EMBL" id="CAMPGE010009109">
    <property type="protein sequence ID" value="CAI2367985.1"/>
    <property type="molecule type" value="Genomic_DNA"/>
</dbReference>
<keyword evidence="2" id="KW-1185">Reference proteome</keyword>